<evidence type="ECO:0000313" key="1">
    <source>
        <dbReference type="EMBL" id="GGE08367.1"/>
    </source>
</evidence>
<proteinExistence type="predicted"/>
<protein>
    <submittedName>
        <fullName evidence="1">Uncharacterized protein</fullName>
    </submittedName>
</protein>
<dbReference type="AlphaFoldDB" id="A0A8J2YCI3"/>
<accession>A0A8J2YCI3</accession>
<comment type="caution">
    <text evidence="1">The sequence shown here is derived from an EMBL/GenBank/DDBJ whole genome shotgun (WGS) entry which is preliminary data.</text>
</comment>
<dbReference type="EMBL" id="BMHQ01000002">
    <property type="protein sequence ID" value="GGE08367.1"/>
    <property type="molecule type" value="Genomic_DNA"/>
</dbReference>
<keyword evidence="2" id="KW-1185">Reference proteome</keyword>
<organism evidence="1 2">
    <name type="scientific">Marinithermofilum abyssi</name>
    <dbReference type="NCBI Taxonomy" id="1571185"/>
    <lineage>
        <taxon>Bacteria</taxon>
        <taxon>Bacillati</taxon>
        <taxon>Bacillota</taxon>
        <taxon>Bacilli</taxon>
        <taxon>Bacillales</taxon>
        <taxon>Thermoactinomycetaceae</taxon>
        <taxon>Marinithermofilum</taxon>
    </lineage>
</organism>
<name>A0A8J2YCI3_9BACL</name>
<sequence length="39" mass="4536">MDKQTVKASMDYRLLKPTATRCEETIEHGFTNQEAQNSY</sequence>
<dbReference type="Proteomes" id="UP000625210">
    <property type="component" value="Unassembled WGS sequence"/>
</dbReference>
<reference evidence="1" key="2">
    <citation type="submission" date="2020-09" db="EMBL/GenBank/DDBJ databases">
        <authorList>
            <person name="Sun Q."/>
            <person name="Zhou Y."/>
        </authorList>
    </citation>
    <scope>NUCLEOTIDE SEQUENCE</scope>
    <source>
        <strain evidence="1">CGMCC 1.15179</strain>
    </source>
</reference>
<evidence type="ECO:0000313" key="2">
    <source>
        <dbReference type="Proteomes" id="UP000625210"/>
    </source>
</evidence>
<gene>
    <name evidence="1" type="ORF">GCM10011571_07060</name>
</gene>
<reference evidence="1" key="1">
    <citation type="journal article" date="2014" name="Int. J. Syst. Evol. Microbiol.">
        <title>Complete genome sequence of Corynebacterium casei LMG S-19264T (=DSM 44701T), isolated from a smear-ripened cheese.</title>
        <authorList>
            <consortium name="US DOE Joint Genome Institute (JGI-PGF)"/>
            <person name="Walter F."/>
            <person name="Albersmeier A."/>
            <person name="Kalinowski J."/>
            <person name="Ruckert C."/>
        </authorList>
    </citation>
    <scope>NUCLEOTIDE SEQUENCE</scope>
    <source>
        <strain evidence="1">CGMCC 1.15179</strain>
    </source>
</reference>